<protein>
    <submittedName>
        <fullName evidence="1">Uncharacterized protein</fullName>
    </submittedName>
</protein>
<name>A0ACD3AXV1_9AGAR</name>
<organism evidence="1 2">
    <name type="scientific">Pluteus cervinus</name>
    <dbReference type="NCBI Taxonomy" id="181527"/>
    <lineage>
        <taxon>Eukaryota</taxon>
        <taxon>Fungi</taxon>
        <taxon>Dikarya</taxon>
        <taxon>Basidiomycota</taxon>
        <taxon>Agaricomycotina</taxon>
        <taxon>Agaricomycetes</taxon>
        <taxon>Agaricomycetidae</taxon>
        <taxon>Agaricales</taxon>
        <taxon>Pluteineae</taxon>
        <taxon>Pluteaceae</taxon>
        <taxon>Pluteus</taxon>
    </lineage>
</organism>
<evidence type="ECO:0000313" key="1">
    <source>
        <dbReference type="EMBL" id="TFK70524.1"/>
    </source>
</evidence>
<proteinExistence type="predicted"/>
<gene>
    <name evidence="1" type="ORF">BDN72DRAFT_877701</name>
</gene>
<accession>A0ACD3AXV1</accession>
<keyword evidence="2" id="KW-1185">Reference proteome</keyword>
<reference evidence="1 2" key="1">
    <citation type="journal article" date="2019" name="Nat. Ecol. Evol.">
        <title>Megaphylogeny resolves global patterns of mushroom evolution.</title>
        <authorList>
            <person name="Varga T."/>
            <person name="Krizsan K."/>
            <person name="Foldi C."/>
            <person name="Dima B."/>
            <person name="Sanchez-Garcia M."/>
            <person name="Sanchez-Ramirez S."/>
            <person name="Szollosi G.J."/>
            <person name="Szarkandi J.G."/>
            <person name="Papp V."/>
            <person name="Albert L."/>
            <person name="Andreopoulos W."/>
            <person name="Angelini C."/>
            <person name="Antonin V."/>
            <person name="Barry K.W."/>
            <person name="Bougher N.L."/>
            <person name="Buchanan P."/>
            <person name="Buyck B."/>
            <person name="Bense V."/>
            <person name="Catcheside P."/>
            <person name="Chovatia M."/>
            <person name="Cooper J."/>
            <person name="Damon W."/>
            <person name="Desjardin D."/>
            <person name="Finy P."/>
            <person name="Geml J."/>
            <person name="Haridas S."/>
            <person name="Hughes K."/>
            <person name="Justo A."/>
            <person name="Karasinski D."/>
            <person name="Kautmanova I."/>
            <person name="Kiss B."/>
            <person name="Kocsube S."/>
            <person name="Kotiranta H."/>
            <person name="LaButti K.M."/>
            <person name="Lechner B.E."/>
            <person name="Liimatainen K."/>
            <person name="Lipzen A."/>
            <person name="Lukacs Z."/>
            <person name="Mihaltcheva S."/>
            <person name="Morgado L.N."/>
            <person name="Niskanen T."/>
            <person name="Noordeloos M.E."/>
            <person name="Ohm R.A."/>
            <person name="Ortiz-Santana B."/>
            <person name="Ovrebo C."/>
            <person name="Racz N."/>
            <person name="Riley R."/>
            <person name="Savchenko A."/>
            <person name="Shiryaev A."/>
            <person name="Soop K."/>
            <person name="Spirin V."/>
            <person name="Szebenyi C."/>
            <person name="Tomsovsky M."/>
            <person name="Tulloss R.E."/>
            <person name="Uehling J."/>
            <person name="Grigoriev I.V."/>
            <person name="Vagvolgyi C."/>
            <person name="Papp T."/>
            <person name="Martin F.M."/>
            <person name="Miettinen O."/>
            <person name="Hibbett D.S."/>
            <person name="Nagy L.G."/>
        </authorList>
    </citation>
    <scope>NUCLEOTIDE SEQUENCE [LARGE SCALE GENOMIC DNA]</scope>
    <source>
        <strain evidence="1 2">NL-1719</strain>
    </source>
</reference>
<sequence>MSISLANLMLLLRGCIPPRALGCIYESLCDAYRLPHNATEHPLNENEVTNSSLLLSPIGRLPEPDHLSMSDHRTCRYHHPVFPARESGASCGCKDYRKPHTHDLAAFWGNWNRKKLRKHWKNVRKNNGRRGKALALHVKAAISSAQPQGRVETKAYVLSPVEAGASDTEYPTGGRGLMRRHTTGGH</sequence>
<evidence type="ECO:0000313" key="2">
    <source>
        <dbReference type="Proteomes" id="UP000308600"/>
    </source>
</evidence>
<dbReference type="EMBL" id="ML208311">
    <property type="protein sequence ID" value="TFK70524.1"/>
    <property type="molecule type" value="Genomic_DNA"/>
</dbReference>
<dbReference type="Proteomes" id="UP000308600">
    <property type="component" value="Unassembled WGS sequence"/>
</dbReference>